<evidence type="ECO:0000313" key="20">
    <source>
        <dbReference type="EMBL" id="AEF39719.1"/>
    </source>
</evidence>
<dbReference type="PANTHER" id="PTHR34148">
    <property type="entry name" value="ADENOSYLCOBINAMIDE-GDP RIBAZOLETRANSFERASE"/>
    <property type="match status" value="1"/>
</dbReference>
<dbReference type="AlphaFoldDB" id="F6EEM2"/>
<evidence type="ECO:0000256" key="11">
    <source>
        <dbReference type="ARBA" id="ARBA00022842"/>
    </source>
</evidence>
<dbReference type="Proteomes" id="UP000009235">
    <property type="component" value="Chromosome"/>
</dbReference>
<evidence type="ECO:0000256" key="18">
    <source>
        <dbReference type="ARBA" id="ARBA00049504"/>
    </source>
</evidence>
<dbReference type="eggNOG" id="COG0368">
    <property type="taxonomic scope" value="Bacteria"/>
</dbReference>
<evidence type="ECO:0000256" key="8">
    <source>
        <dbReference type="ARBA" id="ARBA00022573"/>
    </source>
</evidence>
<comment type="catalytic activity">
    <reaction evidence="18 19">
        <text>alpha-ribazole 5'-phosphate + adenosylcob(III)inamide-GDP = adenosylcob(III)alamin 5'-phosphate + GMP + H(+)</text>
        <dbReference type="Rhea" id="RHEA:23560"/>
        <dbReference type="ChEBI" id="CHEBI:15378"/>
        <dbReference type="ChEBI" id="CHEBI:57918"/>
        <dbReference type="ChEBI" id="CHEBI:58115"/>
        <dbReference type="ChEBI" id="CHEBI:60487"/>
        <dbReference type="ChEBI" id="CHEBI:60493"/>
        <dbReference type="EC" id="2.7.8.26"/>
    </reaction>
</comment>
<dbReference type="UniPathway" id="UPA00148">
    <property type="reaction ID" value="UER00238"/>
</dbReference>
<keyword evidence="21" id="KW-1185">Reference proteome</keyword>
<protein>
    <recommendedName>
        <fullName evidence="6 19">Adenosylcobinamide-GDP ribazoletransferase</fullName>
        <ecNumber evidence="5 19">2.7.8.26</ecNumber>
    </recommendedName>
    <alternativeName>
        <fullName evidence="16 19">Cobalamin synthase</fullName>
    </alternativeName>
    <alternativeName>
        <fullName evidence="15 19">Cobalamin-5'-phosphate synthase</fullName>
    </alternativeName>
</protein>
<accession>F6EEM2</accession>
<comment type="similarity">
    <text evidence="4 19">Belongs to the CobS family.</text>
</comment>
<comment type="function">
    <text evidence="14 19">Joins adenosylcobinamide-GDP and alpha-ribazole to generate adenosylcobalamin (Ado-cobalamin). Also synthesizes adenosylcobalamin 5'-phosphate from adenosylcobinamide-GDP and alpha-ribazole 5'-phosphate.</text>
</comment>
<comment type="cofactor">
    <cofactor evidence="1 19">
        <name>Mg(2+)</name>
        <dbReference type="ChEBI" id="CHEBI:18420"/>
    </cofactor>
</comment>
<dbReference type="EC" id="2.7.8.26" evidence="5 19"/>
<evidence type="ECO:0000256" key="5">
    <source>
        <dbReference type="ARBA" id="ARBA00013200"/>
    </source>
</evidence>
<dbReference type="HAMAP" id="MF_00719">
    <property type="entry name" value="CobS"/>
    <property type="match status" value="1"/>
</dbReference>
<evidence type="ECO:0000256" key="17">
    <source>
        <dbReference type="ARBA" id="ARBA00048623"/>
    </source>
</evidence>
<evidence type="ECO:0000256" key="12">
    <source>
        <dbReference type="ARBA" id="ARBA00022989"/>
    </source>
</evidence>
<feature type="transmembrane region" description="Helical" evidence="19">
    <location>
        <begin position="152"/>
        <end position="170"/>
    </location>
</feature>
<dbReference type="STRING" id="443218.AS9A_1267"/>
<feature type="transmembrane region" description="Helical" evidence="19">
    <location>
        <begin position="182"/>
        <end position="209"/>
    </location>
</feature>
<feature type="transmembrane region" description="Helical" evidence="19">
    <location>
        <begin position="46"/>
        <end position="68"/>
    </location>
</feature>
<dbReference type="GO" id="GO:0008818">
    <property type="term" value="F:cobalamin 5'-phosphate synthase activity"/>
    <property type="evidence" value="ECO:0007669"/>
    <property type="project" value="UniProtKB-UniRule"/>
</dbReference>
<evidence type="ECO:0000256" key="3">
    <source>
        <dbReference type="ARBA" id="ARBA00004663"/>
    </source>
</evidence>
<dbReference type="GO" id="GO:0005886">
    <property type="term" value="C:plasma membrane"/>
    <property type="evidence" value="ECO:0007669"/>
    <property type="project" value="UniProtKB-SubCell"/>
</dbReference>
<keyword evidence="11 19" id="KW-0460">Magnesium</keyword>
<feature type="transmembrane region" description="Helical" evidence="19">
    <location>
        <begin position="74"/>
        <end position="91"/>
    </location>
</feature>
<dbReference type="RefSeq" id="WP_013806068.1">
    <property type="nucleotide sequence ID" value="NC_015564.1"/>
</dbReference>
<sequence length="266" mass="27125">MTDRRSRRSVHAPESAAIDGIRAAFSWLTVLPVRGPRIADRQAGSWAIAASPFIGLGLGVLSALALWGLVALEVPAPLAGIATVALLALLTRGMHLDGLADTADGLGTYGPPEKAQAVMHSGSSGPFGVATLVLCLGAQAFALGTLAEQGKLVAVVVAIATARVAVVLACRPGIRSARPEGFGALVAGTQSWAIIGTWLIAAVFVSIVAVPDRPYQGTIVIAVALVLTFLFTNHCVRRFGGLNGDVLGAVLELTVVLIAVGMLVGG</sequence>
<dbReference type="GO" id="GO:0051073">
    <property type="term" value="F:adenosylcobinamide-GDP ribazoletransferase activity"/>
    <property type="evidence" value="ECO:0007669"/>
    <property type="project" value="UniProtKB-UniRule"/>
</dbReference>
<evidence type="ECO:0000256" key="4">
    <source>
        <dbReference type="ARBA" id="ARBA00010561"/>
    </source>
</evidence>
<organism evidence="20 21">
    <name type="scientific">Hoyosella subflava (strain DSM 45089 / JCM 17490 / NBRC 109087 / DQS3-9A1)</name>
    <name type="common">Amycolicicoccus subflavus</name>
    <dbReference type="NCBI Taxonomy" id="443218"/>
    <lineage>
        <taxon>Bacteria</taxon>
        <taxon>Bacillati</taxon>
        <taxon>Actinomycetota</taxon>
        <taxon>Actinomycetes</taxon>
        <taxon>Mycobacteriales</taxon>
        <taxon>Hoyosellaceae</taxon>
        <taxon>Hoyosella</taxon>
    </lineage>
</organism>
<gene>
    <name evidence="19 20" type="primary">cobS</name>
    <name evidence="20" type="ordered locus">AS9A_1267</name>
</gene>
<keyword evidence="10 19" id="KW-0812">Transmembrane</keyword>
<feature type="transmembrane region" description="Helical" evidence="19">
    <location>
        <begin position="215"/>
        <end position="234"/>
    </location>
</feature>
<evidence type="ECO:0000256" key="1">
    <source>
        <dbReference type="ARBA" id="ARBA00001946"/>
    </source>
</evidence>
<comment type="catalytic activity">
    <reaction evidence="17 19">
        <text>alpha-ribazole + adenosylcob(III)inamide-GDP = adenosylcob(III)alamin + GMP + H(+)</text>
        <dbReference type="Rhea" id="RHEA:16049"/>
        <dbReference type="ChEBI" id="CHEBI:10329"/>
        <dbReference type="ChEBI" id="CHEBI:15378"/>
        <dbReference type="ChEBI" id="CHEBI:18408"/>
        <dbReference type="ChEBI" id="CHEBI:58115"/>
        <dbReference type="ChEBI" id="CHEBI:60487"/>
        <dbReference type="EC" id="2.7.8.26"/>
    </reaction>
</comment>
<comment type="pathway">
    <text evidence="3 19">Cofactor biosynthesis; adenosylcobalamin biosynthesis; adenosylcobalamin from cob(II)yrinate a,c-diamide: step 7/7.</text>
</comment>
<name>F6EEM2_HOYSD</name>
<proteinExistence type="inferred from homology"/>
<keyword evidence="13 19" id="KW-0472">Membrane</keyword>
<evidence type="ECO:0000256" key="16">
    <source>
        <dbReference type="ARBA" id="ARBA00032853"/>
    </source>
</evidence>
<dbReference type="PANTHER" id="PTHR34148:SF1">
    <property type="entry name" value="ADENOSYLCOBINAMIDE-GDP RIBAZOLETRANSFERASE"/>
    <property type="match status" value="1"/>
</dbReference>
<evidence type="ECO:0000256" key="13">
    <source>
        <dbReference type="ARBA" id="ARBA00023136"/>
    </source>
</evidence>
<comment type="subcellular location">
    <subcellularLocation>
        <location evidence="2 19">Cell membrane</location>
        <topology evidence="2 19">Multi-pass membrane protein</topology>
    </subcellularLocation>
</comment>
<evidence type="ECO:0000256" key="19">
    <source>
        <dbReference type="HAMAP-Rule" id="MF_00719"/>
    </source>
</evidence>
<dbReference type="KEGG" id="asd:AS9A_1267"/>
<keyword evidence="9 19" id="KW-0808">Transferase</keyword>
<keyword evidence="12 19" id="KW-1133">Transmembrane helix</keyword>
<dbReference type="HOGENOM" id="CLU_057426_0_2_11"/>
<dbReference type="InterPro" id="IPR003805">
    <property type="entry name" value="CobS"/>
</dbReference>
<evidence type="ECO:0000256" key="6">
    <source>
        <dbReference type="ARBA" id="ARBA00015850"/>
    </source>
</evidence>
<keyword evidence="7 19" id="KW-1003">Cell membrane</keyword>
<feature type="transmembrane region" description="Helical" evidence="19">
    <location>
        <begin position="127"/>
        <end position="146"/>
    </location>
</feature>
<evidence type="ECO:0000256" key="2">
    <source>
        <dbReference type="ARBA" id="ARBA00004651"/>
    </source>
</evidence>
<evidence type="ECO:0000256" key="10">
    <source>
        <dbReference type="ARBA" id="ARBA00022692"/>
    </source>
</evidence>
<feature type="transmembrane region" description="Helical" evidence="19">
    <location>
        <begin position="246"/>
        <end position="265"/>
    </location>
</feature>
<keyword evidence="8 19" id="KW-0169">Cobalamin biosynthesis</keyword>
<evidence type="ECO:0000256" key="15">
    <source>
        <dbReference type="ARBA" id="ARBA00032605"/>
    </source>
</evidence>
<evidence type="ECO:0000313" key="21">
    <source>
        <dbReference type="Proteomes" id="UP000009235"/>
    </source>
</evidence>
<evidence type="ECO:0000256" key="9">
    <source>
        <dbReference type="ARBA" id="ARBA00022679"/>
    </source>
</evidence>
<dbReference type="Pfam" id="PF02654">
    <property type="entry name" value="CobS"/>
    <property type="match status" value="1"/>
</dbReference>
<evidence type="ECO:0000256" key="14">
    <source>
        <dbReference type="ARBA" id="ARBA00025228"/>
    </source>
</evidence>
<evidence type="ECO:0000256" key="7">
    <source>
        <dbReference type="ARBA" id="ARBA00022475"/>
    </source>
</evidence>
<reference evidence="20 21" key="1">
    <citation type="journal article" date="2011" name="J. Bacteriol.">
        <title>Complete genome sequence of Amycolicicoccus subflavus DQS3-9A1T, an actinomycete isolated from crude oil-polluted soil.</title>
        <authorList>
            <person name="Cai M."/>
            <person name="Chen W.M."/>
            <person name="Nie Y."/>
            <person name="Chi C.Q."/>
            <person name="Wang Y.N."/>
            <person name="Tang Y.Q."/>
            <person name="Li G.Y."/>
            <person name="Wu X.L."/>
        </authorList>
    </citation>
    <scope>NUCLEOTIDE SEQUENCE [LARGE SCALE GENOMIC DNA]</scope>
    <source>
        <strain evidence="21">DSM 45089 / DQS3-9A1</strain>
    </source>
</reference>
<dbReference type="GO" id="GO:0009236">
    <property type="term" value="P:cobalamin biosynthetic process"/>
    <property type="evidence" value="ECO:0007669"/>
    <property type="project" value="UniProtKB-UniRule"/>
</dbReference>
<dbReference type="EMBL" id="CP002786">
    <property type="protein sequence ID" value="AEF39719.1"/>
    <property type="molecule type" value="Genomic_DNA"/>
</dbReference>